<dbReference type="GO" id="GO:0004467">
    <property type="term" value="F:long-chain fatty acid-CoA ligase activity"/>
    <property type="evidence" value="ECO:0007669"/>
    <property type="project" value="TreeGrafter"/>
</dbReference>
<dbReference type="Gene3D" id="3.40.50.12780">
    <property type="entry name" value="N-terminal domain of ligase-like"/>
    <property type="match status" value="1"/>
</dbReference>
<keyword evidence="5" id="KW-1185">Reference proteome</keyword>
<dbReference type="InterPro" id="IPR000873">
    <property type="entry name" value="AMP-dep_synth/lig_dom"/>
</dbReference>
<sequence>MSNNWTPVKALLDWASQRPDDRFLVQPRDGKVTEYTWRQTCNQARRLAGFLTQQAYPPGSRIAIISRNCAESLITDLAVWMAGHISVQIYPSLNADTLRYILDHSDTQCLFLGAVEDWGDMQHGVPKSVPVIRFPGAPFENLSQEYQSLVDVVAAAQPLEDVAQPRPEDTARLIYTSGSTGKPKGVVVPFAAMDAAKDALVEISNATQADRLISYLPFAHAFESAFVHNSSLRVGCQVFFSEGLATFPADLRRASPTIFHSVPRLWIKFQQAVQNKLSEEKLQSLLADPDTAEPTRLQVLQQLGLQDTRIALSGSAPLAGSVIQWYRDLGLELLEGYGMTEDFAYSHITRPGEVRVGYVGRPLPGVESRISEEGEIQIRSPGKMAGYYLNDDVTRESFTDDGWFRTGDLGEFDDHGRLRISGRLKELFKTSKGKYVAPAPIENQLGHPLIESLCVSGANQTQPCVMMVPNGAAIEELGDKFDKNQLEAEIAQQIENVNAGLDPHERLAFAVLVAEPWSVVNGMLTPTLKLKRNVIEAHYSDHLDKWYQQGKAVIWE</sequence>
<gene>
    <name evidence="4" type="ORF">I6N98_12010</name>
</gene>
<dbReference type="Proteomes" id="UP000596063">
    <property type="component" value="Chromosome"/>
</dbReference>
<organism evidence="4 5">
    <name type="scientific">Spongiibacter nanhainus</name>
    <dbReference type="NCBI Taxonomy" id="2794344"/>
    <lineage>
        <taxon>Bacteria</taxon>
        <taxon>Pseudomonadati</taxon>
        <taxon>Pseudomonadota</taxon>
        <taxon>Gammaproteobacteria</taxon>
        <taxon>Cellvibrionales</taxon>
        <taxon>Spongiibacteraceae</taxon>
        <taxon>Spongiibacter</taxon>
    </lineage>
</organism>
<evidence type="ECO:0000256" key="2">
    <source>
        <dbReference type="ARBA" id="ARBA00022840"/>
    </source>
</evidence>
<keyword evidence="2" id="KW-0067">ATP-binding</keyword>
<dbReference type="PANTHER" id="PTHR43272">
    <property type="entry name" value="LONG-CHAIN-FATTY-ACID--COA LIGASE"/>
    <property type="match status" value="1"/>
</dbReference>
<dbReference type="KEGG" id="snan:I6N98_12010"/>
<dbReference type="InterPro" id="IPR042099">
    <property type="entry name" value="ANL_N_sf"/>
</dbReference>
<dbReference type="Pfam" id="PF23562">
    <property type="entry name" value="AMP-binding_C_3"/>
    <property type="match status" value="1"/>
</dbReference>
<dbReference type="RefSeq" id="WP_198568593.1">
    <property type="nucleotide sequence ID" value="NZ_CP066167.1"/>
</dbReference>
<keyword evidence="1" id="KW-0547">Nucleotide-binding</keyword>
<dbReference type="Pfam" id="PF00501">
    <property type="entry name" value="AMP-binding"/>
    <property type="match status" value="1"/>
</dbReference>
<proteinExistence type="predicted"/>
<feature type="domain" description="AMP-dependent synthetase/ligase" evidence="3">
    <location>
        <begin position="13"/>
        <end position="388"/>
    </location>
</feature>
<dbReference type="SUPFAM" id="SSF56801">
    <property type="entry name" value="Acetyl-CoA synthetase-like"/>
    <property type="match status" value="1"/>
</dbReference>
<accession>A0A7T4UNZ5</accession>
<dbReference type="PANTHER" id="PTHR43272:SF33">
    <property type="entry name" value="AMP-BINDING DOMAIN-CONTAINING PROTEIN-RELATED"/>
    <property type="match status" value="1"/>
</dbReference>
<evidence type="ECO:0000313" key="4">
    <source>
        <dbReference type="EMBL" id="QQD17091.1"/>
    </source>
</evidence>
<evidence type="ECO:0000313" key="5">
    <source>
        <dbReference type="Proteomes" id="UP000596063"/>
    </source>
</evidence>
<protein>
    <submittedName>
        <fullName evidence="4">AMP-binding protein</fullName>
    </submittedName>
</protein>
<dbReference type="InterPro" id="IPR020845">
    <property type="entry name" value="AMP-binding_CS"/>
</dbReference>
<dbReference type="AlphaFoldDB" id="A0A7T4UNZ5"/>
<reference evidence="4 5" key="1">
    <citation type="submission" date="2020-12" db="EMBL/GenBank/DDBJ databases">
        <authorList>
            <person name="Shan Y."/>
        </authorList>
    </citation>
    <scope>NUCLEOTIDE SEQUENCE [LARGE SCALE GENOMIC DNA]</scope>
    <source>
        <strain evidence="5">csc3.9</strain>
    </source>
</reference>
<evidence type="ECO:0000259" key="3">
    <source>
        <dbReference type="Pfam" id="PF00501"/>
    </source>
</evidence>
<evidence type="ECO:0000256" key="1">
    <source>
        <dbReference type="ARBA" id="ARBA00022741"/>
    </source>
</evidence>
<name>A0A7T4UNZ5_9GAMM</name>
<dbReference type="GO" id="GO:0005524">
    <property type="term" value="F:ATP binding"/>
    <property type="evidence" value="ECO:0007669"/>
    <property type="project" value="UniProtKB-KW"/>
</dbReference>
<dbReference type="PROSITE" id="PS00455">
    <property type="entry name" value="AMP_BINDING"/>
    <property type="match status" value="1"/>
</dbReference>
<dbReference type="EMBL" id="CP066167">
    <property type="protein sequence ID" value="QQD17091.1"/>
    <property type="molecule type" value="Genomic_DNA"/>
</dbReference>
<dbReference type="GO" id="GO:0016020">
    <property type="term" value="C:membrane"/>
    <property type="evidence" value="ECO:0007669"/>
    <property type="project" value="TreeGrafter"/>
</dbReference>